<gene>
    <name evidence="3" type="ORF">QYE76_061741</name>
</gene>
<evidence type="ECO:0000259" key="2">
    <source>
        <dbReference type="Pfam" id="PF03732"/>
    </source>
</evidence>
<feature type="compositionally biased region" description="Low complexity" evidence="1">
    <location>
        <begin position="122"/>
        <end position="133"/>
    </location>
</feature>
<organism evidence="3 4">
    <name type="scientific">Lolium multiflorum</name>
    <name type="common">Italian ryegrass</name>
    <name type="synonym">Lolium perenne subsp. multiflorum</name>
    <dbReference type="NCBI Taxonomy" id="4521"/>
    <lineage>
        <taxon>Eukaryota</taxon>
        <taxon>Viridiplantae</taxon>
        <taxon>Streptophyta</taxon>
        <taxon>Embryophyta</taxon>
        <taxon>Tracheophyta</taxon>
        <taxon>Spermatophyta</taxon>
        <taxon>Magnoliopsida</taxon>
        <taxon>Liliopsida</taxon>
        <taxon>Poales</taxon>
        <taxon>Poaceae</taxon>
        <taxon>BOP clade</taxon>
        <taxon>Pooideae</taxon>
        <taxon>Poodae</taxon>
        <taxon>Poeae</taxon>
        <taxon>Poeae Chloroplast Group 2 (Poeae type)</taxon>
        <taxon>Loliodinae</taxon>
        <taxon>Loliinae</taxon>
        <taxon>Lolium</taxon>
    </lineage>
</organism>
<proteinExistence type="predicted"/>
<comment type="caution">
    <text evidence="3">The sequence shown here is derived from an EMBL/GenBank/DDBJ whole genome shotgun (WGS) entry which is preliminary data.</text>
</comment>
<name>A0AAD8W4Z8_LOLMU</name>
<dbReference type="InterPro" id="IPR005162">
    <property type="entry name" value="Retrotrans_gag_dom"/>
</dbReference>
<feature type="region of interest" description="Disordered" evidence="1">
    <location>
        <begin position="122"/>
        <end position="156"/>
    </location>
</feature>
<evidence type="ECO:0000313" key="3">
    <source>
        <dbReference type="EMBL" id="KAK1643936.1"/>
    </source>
</evidence>
<keyword evidence="4" id="KW-1185">Reference proteome</keyword>
<protein>
    <recommendedName>
        <fullName evidence="2">Retrotransposon gag domain-containing protein</fullName>
    </recommendedName>
</protein>
<feature type="domain" description="Retrotransposon gag" evidence="2">
    <location>
        <begin position="3"/>
        <end position="77"/>
    </location>
</feature>
<accession>A0AAD8W4Z8</accession>
<evidence type="ECO:0000313" key="4">
    <source>
        <dbReference type="Proteomes" id="UP001231189"/>
    </source>
</evidence>
<dbReference type="Pfam" id="PF03732">
    <property type="entry name" value="Retrotrans_gag"/>
    <property type="match status" value="1"/>
</dbReference>
<reference evidence="3" key="1">
    <citation type="submission" date="2023-07" db="EMBL/GenBank/DDBJ databases">
        <title>A chromosome-level genome assembly of Lolium multiflorum.</title>
        <authorList>
            <person name="Chen Y."/>
            <person name="Copetti D."/>
            <person name="Kolliker R."/>
            <person name="Studer B."/>
        </authorList>
    </citation>
    <scope>NUCLEOTIDE SEQUENCE</scope>
    <source>
        <strain evidence="3">02402/16</strain>
        <tissue evidence="3">Leaf</tissue>
    </source>
</reference>
<dbReference type="Proteomes" id="UP001231189">
    <property type="component" value="Unassembled WGS sequence"/>
</dbReference>
<dbReference type="EMBL" id="JAUUTY010000004">
    <property type="protein sequence ID" value="KAK1643936.1"/>
    <property type="molecule type" value="Genomic_DNA"/>
</dbReference>
<sequence>MVMKDASRTLLKNLPEESISSWVDLGDQFVANFKATHERPLTLNHLPALRQRPGGTLRVFTQCFSETRNKIPKVSGADSRSAYCNDVTNVWMSEKLSIHDELTSPACSLSCPTSAARLRSATYSSTTTLTRTSPPQIPPREKKRTPSASQKPYSRQSLQVDHHECWAFQLW</sequence>
<feature type="compositionally biased region" description="Polar residues" evidence="1">
    <location>
        <begin position="146"/>
        <end position="156"/>
    </location>
</feature>
<dbReference type="AlphaFoldDB" id="A0AAD8W4Z8"/>
<evidence type="ECO:0000256" key="1">
    <source>
        <dbReference type="SAM" id="MobiDB-lite"/>
    </source>
</evidence>